<dbReference type="InterPro" id="IPR043426">
    <property type="entry name" value="MltB-like"/>
</dbReference>
<dbReference type="InterPro" id="IPR002477">
    <property type="entry name" value="Peptidoglycan-bd-like"/>
</dbReference>
<dbReference type="PROSITE" id="PS51257">
    <property type="entry name" value="PROKAR_LIPOPROTEIN"/>
    <property type="match status" value="1"/>
</dbReference>
<comment type="caution">
    <text evidence="3">The sequence shown here is derived from an EMBL/GenBank/DDBJ whole genome shotgun (WGS) entry which is preliminary data.</text>
</comment>
<evidence type="ECO:0000313" key="3">
    <source>
        <dbReference type="EMBL" id="MBV7378210.1"/>
    </source>
</evidence>
<dbReference type="PROSITE" id="PS51318">
    <property type="entry name" value="TAT"/>
    <property type="match status" value="1"/>
</dbReference>
<dbReference type="PANTHER" id="PTHR30163">
    <property type="entry name" value="MEMBRANE-BOUND LYTIC MUREIN TRANSGLYCOSYLASE B"/>
    <property type="match status" value="1"/>
</dbReference>
<sequence>MRQSKDISRRAAIAGIGAATILSACGRSPGGAAIAGPSDPAPARPASRMTSNSGFDGWVASFKNRAEGQGYTRTFLDRVFQGAGYMPDVIAKDRKQTEFTRTLEDYLAIAASDERVRNGRAKYNQYGSTLRSIEAKYGVEGKIVAAIWGMESSYGARRGSEPIVSAMATLSYDGRRGAFFEKQLFAVLKILQSGDTTPENMRGSWAGAMGHTQFMPTSYLAYAVDFTGDGRRDIWSDDPTDALASAANYLKSFGWKTGQPWGVEVKIPAGFDRSRAGFSNTRNVSDWTAMGVRDMSGGTVGNYGASQVIEPAGGGGPAFMVFNNFNVIKRYNNATSYAIGVGHLGDRIAGGGPIRGNFGPDPQGLTLEDRKDIQQRLTSKGYDTDGADGVIGAKSEAAIRAFETANGMPSTGLATKALLVRLGGRPRG</sequence>
<protein>
    <submittedName>
        <fullName evidence="3">Lytic murein transglycosylase</fullName>
    </submittedName>
</protein>
<dbReference type="Proteomes" id="UP000756530">
    <property type="component" value="Unassembled WGS sequence"/>
</dbReference>
<dbReference type="InterPro" id="IPR011970">
    <property type="entry name" value="MltB_2"/>
</dbReference>
<dbReference type="CDD" id="cd13399">
    <property type="entry name" value="Slt35-like"/>
    <property type="match status" value="1"/>
</dbReference>
<evidence type="ECO:0000259" key="2">
    <source>
        <dbReference type="Pfam" id="PF13406"/>
    </source>
</evidence>
<dbReference type="InterPro" id="IPR031304">
    <property type="entry name" value="SLT_2"/>
</dbReference>
<feature type="domain" description="Peptidoglycan binding-like" evidence="1">
    <location>
        <begin position="368"/>
        <end position="421"/>
    </location>
</feature>
<keyword evidence="4" id="KW-1185">Reference proteome</keyword>
<evidence type="ECO:0000259" key="1">
    <source>
        <dbReference type="Pfam" id="PF01471"/>
    </source>
</evidence>
<accession>A0ABS6SZQ2</accession>
<dbReference type="PANTHER" id="PTHR30163:SF8">
    <property type="entry name" value="LYTIC MUREIN TRANSGLYCOSYLASE"/>
    <property type="match status" value="1"/>
</dbReference>
<feature type="domain" description="Transglycosylase SLT" evidence="2">
    <location>
        <begin position="55"/>
        <end position="346"/>
    </location>
</feature>
<evidence type="ECO:0000313" key="4">
    <source>
        <dbReference type="Proteomes" id="UP000756530"/>
    </source>
</evidence>
<dbReference type="InterPro" id="IPR006311">
    <property type="entry name" value="TAT_signal"/>
</dbReference>
<reference evidence="3 4" key="1">
    <citation type="submission" date="2021-05" db="EMBL/GenBank/DDBJ databases">
        <title>Culturable bacteria isolated from Daya Bay.</title>
        <authorList>
            <person name="Zheng W."/>
            <person name="Yu S."/>
            <person name="Huang Y."/>
        </authorList>
    </citation>
    <scope>NUCLEOTIDE SEQUENCE [LARGE SCALE GENOMIC DNA]</scope>
    <source>
        <strain evidence="3 4">DP4N28-5</strain>
    </source>
</reference>
<gene>
    <name evidence="3" type="ORF">KJP28_04690</name>
</gene>
<dbReference type="NCBIfam" id="TIGR02283">
    <property type="entry name" value="MltB_2"/>
    <property type="match status" value="1"/>
</dbReference>
<proteinExistence type="predicted"/>
<dbReference type="EMBL" id="JAHUZE010000001">
    <property type="protein sequence ID" value="MBV7378210.1"/>
    <property type="molecule type" value="Genomic_DNA"/>
</dbReference>
<dbReference type="Pfam" id="PF13406">
    <property type="entry name" value="SLT_2"/>
    <property type="match status" value="1"/>
</dbReference>
<dbReference type="Pfam" id="PF01471">
    <property type="entry name" value="PG_binding_1"/>
    <property type="match status" value="1"/>
</dbReference>
<organism evidence="3 4">
    <name type="scientific">Maritimibacter dapengensis</name>
    <dbReference type="NCBI Taxonomy" id="2836868"/>
    <lineage>
        <taxon>Bacteria</taxon>
        <taxon>Pseudomonadati</taxon>
        <taxon>Pseudomonadota</taxon>
        <taxon>Alphaproteobacteria</taxon>
        <taxon>Rhodobacterales</taxon>
        <taxon>Roseobacteraceae</taxon>
        <taxon>Maritimibacter</taxon>
    </lineage>
</organism>
<dbReference type="RefSeq" id="WP_218391053.1">
    <property type="nucleotide sequence ID" value="NZ_JAHUZE010000001.1"/>
</dbReference>
<name>A0ABS6SZQ2_9RHOB</name>